<organism evidence="1 2">
    <name type="scientific">Medicago truncatula</name>
    <name type="common">Barrel medic</name>
    <name type="synonym">Medicago tribuloides</name>
    <dbReference type="NCBI Taxonomy" id="3880"/>
    <lineage>
        <taxon>Eukaryota</taxon>
        <taxon>Viridiplantae</taxon>
        <taxon>Streptophyta</taxon>
        <taxon>Embryophyta</taxon>
        <taxon>Tracheophyta</taxon>
        <taxon>Spermatophyta</taxon>
        <taxon>Magnoliopsida</taxon>
        <taxon>eudicotyledons</taxon>
        <taxon>Gunneridae</taxon>
        <taxon>Pentapetalae</taxon>
        <taxon>rosids</taxon>
        <taxon>fabids</taxon>
        <taxon>Fabales</taxon>
        <taxon>Fabaceae</taxon>
        <taxon>Papilionoideae</taxon>
        <taxon>50 kb inversion clade</taxon>
        <taxon>NPAAA clade</taxon>
        <taxon>Hologalegina</taxon>
        <taxon>IRL clade</taxon>
        <taxon>Trifolieae</taxon>
        <taxon>Medicago</taxon>
    </lineage>
</organism>
<dbReference type="AlphaFoldDB" id="A0A396HFU9"/>
<protein>
    <submittedName>
        <fullName evidence="1">Uncharacterized protein</fullName>
    </submittedName>
</protein>
<reference evidence="2" key="1">
    <citation type="journal article" date="2018" name="Nat. Plants">
        <title>Whole-genome landscape of Medicago truncatula symbiotic genes.</title>
        <authorList>
            <person name="Pecrix Y."/>
            <person name="Staton S.E."/>
            <person name="Sallet E."/>
            <person name="Lelandais-Briere C."/>
            <person name="Moreau S."/>
            <person name="Carrere S."/>
            <person name="Blein T."/>
            <person name="Jardinaud M.F."/>
            <person name="Latrasse D."/>
            <person name="Zouine M."/>
            <person name="Zahm M."/>
            <person name="Kreplak J."/>
            <person name="Mayjonade B."/>
            <person name="Satge C."/>
            <person name="Perez M."/>
            <person name="Cauet S."/>
            <person name="Marande W."/>
            <person name="Chantry-Darmon C."/>
            <person name="Lopez-Roques C."/>
            <person name="Bouchez O."/>
            <person name="Berard A."/>
            <person name="Debelle F."/>
            <person name="Munos S."/>
            <person name="Bendahmane A."/>
            <person name="Berges H."/>
            <person name="Niebel A."/>
            <person name="Buitink J."/>
            <person name="Frugier F."/>
            <person name="Benhamed M."/>
            <person name="Crespi M."/>
            <person name="Gouzy J."/>
            <person name="Gamas P."/>
        </authorList>
    </citation>
    <scope>NUCLEOTIDE SEQUENCE [LARGE SCALE GENOMIC DNA]</scope>
    <source>
        <strain evidence="2">cv. Jemalong A17</strain>
    </source>
</reference>
<accession>A0A396HFU9</accession>
<comment type="caution">
    <text evidence="1">The sequence shown here is derived from an EMBL/GenBank/DDBJ whole genome shotgun (WGS) entry which is preliminary data.</text>
</comment>
<gene>
    <name evidence="1" type="ORF">MtrunA17_Chr6g0478131</name>
</gene>
<evidence type="ECO:0000313" key="2">
    <source>
        <dbReference type="Proteomes" id="UP000265566"/>
    </source>
</evidence>
<sequence>MHRAKLGWKKINLIPLFGFGSTRNGKGTDAGEESAKLADILKAANARFSVRRRRRSASSSASICSLRYSRSSLSKAANLNFKREQQD</sequence>
<name>A0A396HFU9_MEDTR</name>
<dbReference type="EMBL" id="PSQE01000006">
    <property type="protein sequence ID" value="RHN52222.1"/>
    <property type="molecule type" value="Genomic_DNA"/>
</dbReference>
<proteinExistence type="predicted"/>
<dbReference type="Proteomes" id="UP000265566">
    <property type="component" value="Chromosome 6"/>
</dbReference>
<dbReference type="Gramene" id="rna36870">
    <property type="protein sequence ID" value="RHN52222.1"/>
    <property type="gene ID" value="gene36870"/>
</dbReference>
<evidence type="ECO:0000313" key="1">
    <source>
        <dbReference type="EMBL" id="RHN52222.1"/>
    </source>
</evidence>